<evidence type="ECO:0000313" key="2">
    <source>
        <dbReference type="Proteomes" id="UP000247973"/>
    </source>
</evidence>
<proteinExistence type="predicted"/>
<dbReference type="AlphaFoldDB" id="A0A2V3PT47"/>
<organism evidence="1 2">
    <name type="scientific">Dysgonomonas alginatilytica</name>
    <dbReference type="NCBI Taxonomy" id="1605892"/>
    <lineage>
        <taxon>Bacteria</taxon>
        <taxon>Pseudomonadati</taxon>
        <taxon>Bacteroidota</taxon>
        <taxon>Bacteroidia</taxon>
        <taxon>Bacteroidales</taxon>
        <taxon>Dysgonomonadaceae</taxon>
        <taxon>Dysgonomonas</taxon>
    </lineage>
</organism>
<name>A0A2V3PT47_9BACT</name>
<evidence type="ECO:0000313" key="1">
    <source>
        <dbReference type="EMBL" id="PXV66335.1"/>
    </source>
</evidence>
<keyword evidence="2" id="KW-1185">Reference proteome</keyword>
<sequence>MLQHQNNKIHFRAVNNLFIPNFETLRKMLNNLNKNLNE</sequence>
<comment type="caution">
    <text evidence="1">The sequence shown here is derived from an EMBL/GenBank/DDBJ whole genome shotgun (WGS) entry which is preliminary data.</text>
</comment>
<protein>
    <submittedName>
        <fullName evidence="1">Uncharacterized protein</fullName>
    </submittedName>
</protein>
<gene>
    <name evidence="1" type="ORF">CLV62_10586</name>
</gene>
<accession>A0A2V3PT47</accession>
<dbReference type="EMBL" id="QICL01000005">
    <property type="protein sequence ID" value="PXV66335.1"/>
    <property type="molecule type" value="Genomic_DNA"/>
</dbReference>
<dbReference type="Proteomes" id="UP000247973">
    <property type="component" value="Unassembled WGS sequence"/>
</dbReference>
<reference evidence="1 2" key="1">
    <citation type="submission" date="2018-03" db="EMBL/GenBank/DDBJ databases">
        <title>Genomic Encyclopedia of Archaeal and Bacterial Type Strains, Phase II (KMG-II): from individual species to whole genera.</title>
        <authorList>
            <person name="Goeker M."/>
        </authorList>
    </citation>
    <scope>NUCLEOTIDE SEQUENCE [LARGE SCALE GENOMIC DNA]</scope>
    <source>
        <strain evidence="1 2">DSM 100214</strain>
    </source>
</reference>